<sequence length="37" mass="4189">MANKFNNFHKTQVKRIVVMAVVMIILVIAGIYAILTK</sequence>
<dbReference type="Proteomes" id="UP000031397">
    <property type="component" value="Unassembled WGS sequence"/>
</dbReference>
<organism evidence="2 3">
    <name type="scientific">Fructilactobacillus fructivorans</name>
    <dbReference type="NCBI Taxonomy" id="1614"/>
    <lineage>
        <taxon>Bacteria</taxon>
        <taxon>Bacillati</taxon>
        <taxon>Bacillota</taxon>
        <taxon>Bacilli</taxon>
        <taxon>Lactobacillales</taxon>
        <taxon>Lactobacillaceae</taxon>
        <taxon>Fructilactobacillus</taxon>
    </lineage>
</organism>
<comment type="caution">
    <text evidence="2">The sequence shown here is derived from an EMBL/GenBank/DDBJ whole genome shotgun (WGS) entry which is preliminary data.</text>
</comment>
<protein>
    <submittedName>
        <fullName evidence="2">Uncharacterized protein</fullName>
    </submittedName>
</protein>
<evidence type="ECO:0000313" key="2">
    <source>
        <dbReference type="EMBL" id="KID42281.1"/>
    </source>
</evidence>
<evidence type="ECO:0000313" key="3">
    <source>
        <dbReference type="Proteomes" id="UP000031397"/>
    </source>
</evidence>
<keyword evidence="1" id="KW-0472">Membrane</keyword>
<keyword evidence="1" id="KW-1133">Transmembrane helix</keyword>
<proteinExistence type="predicted"/>
<keyword evidence="3" id="KW-1185">Reference proteome</keyword>
<name>A0A0C1PQX8_9LACO</name>
<keyword evidence="1" id="KW-0812">Transmembrane</keyword>
<gene>
    <name evidence="2" type="ORF">LfDm3_0210</name>
</gene>
<dbReference type="EMBL" id="JOJZ01000009">
    <property type="protein sequence ID" value="KID42281.1"/>
    <property type="molecule type" value="Genomic_DNA"/>
</dbReference>
<dbReference type="PATRIC" id="fig|1614.7.peg.200"/>
<evidence type="ECO:0000256" key="1">
    <source>
        <dbReference type="SAM" id="Phobius"/>
    </source>
</evidence>
<accession>A0A0C1PQX8</accession>
<reference evidence="2 3" key="1">
    <citation type="submission" date="2014-06" db="EMBL/GenBank/DDBJ databases">
        <title>Functional and comparative genomic analyses of the Drosophila gut microbiota identify candidate symbiosis factors.</title>
        <authorList>
            <person name="Newell P.D."/>
            <person name="Chaston J.M."/>
            <person name="Douglas A.E."/>
        </authorList>
    </citation>
    <scope>NUCLEOTIDE SEQUENCE [LARGE SCALE GENOMIC DNA]</scope>
    <source>
        <strain evidence="2 3">DmCS_002</strain>
    </source>
</reference>
<feature type="transmembrane region" description="Helical" evidence="1">
    <location>
        <begin position="16"/>
        <end position="35"/>
    </location>
</feature>
<dbReference type="AlphaFoldDB" id="A0A0C1PQX8"/>